<protein>
    <submittedName>
        <fullName evidence="2">Uncharacterized protein</fullName>
    </submittedName>
</protein>
<dbReference type="Proteomes" id="UP001303222">
    <property type="component" value="Unassembled WGS sequence"/>
</dbReference>
<gene>
    <name evidence="2" type="ORF">QBC32DRAFT_316154</name>
</gene>
<reference evidence="2" key="2">
    <citation type="submission" date="2023-06" db="EMBL/GenBank/DDBJ databases">
        <authorList>
            <consortium name="Lawrence Berkeley National Laboratory"/>
            <person name="Mondo S.J."/>
            <person name="Hensen N."/>
            <person name="Bonometti L."/>
            <person name="Westerberg I."/>
            <person name="Brannstrom I.O."/>
            <person name="Guillou S."/>
            <person name="Cros-Aarteil S."/>
            <person name="Calhoun S."/>
            <person name="Haridas S."/>
            <person name="Kuo A."/>
            <person name="Pangilinan J."/>
            <person name="Riley R."/>
            <person name="Labutti K."/>
            <person name="Andreopoulos B."/>
            <person name="Lipzen A."/>
            <person name="Chen C."/>
            <person name="Yanf M."/>
            <person name="Daum C."/>
            <person name="Ng V."/>
            <person name="Clum A."/>
            <person name="Steindorff A."/>
            <person name="Ohm R."/>
            <person name="Martin F."/>
            <person name="Silar P."/>
            <person name="Natvig D."/>
            <person name="Lalanne C."/>
            <person name="Gautier V."/>
            <person name="Ament-Velasquez S.L."/>
            <person name="Kruys A."/>
            <person name="Hutchinson M.I."/>
            <person name="Powell A.J."/>
            <person name="Barry K."/>
            <person name="Miller A.N."/>
            <person name="Grigoriev I.V."/>
            <person name="Debuchy R."/>
            <person name="Gladieux P."/>
            <person name="Thoren M.H."/>
            <person name="Johannesson H."/>
        </authorList>
    </citation>
    <scope>NUCLEOTIDE SEQUENCE</scope>
    <source>
        <strain evidence="2">CBS 626.80</strain>
    </source>
</reference>
<evidence type="ECO:0000313" key="3">
    <source>
        <dbReference type="Proteomes" id="UP001303222"/>
    </source>
</evidence>
<name>A0AAN6NQF0_9PEZI</name>
<evidence type="ECO:0000256" key="1">
    <source>
        <dbReference type="SAM" id="MobiDB-lite"/>
    </source>
</evidence>
<evidence type="ECO:0000313" key="2">
    <source>
        <dbReference type="EMBL" id="KAK3950170.1"/>
    </source>
</evidence>
<feature type="region of interest" description="Disordered" evidence="1">
    <location>
        <begin position="82"/>
        <end position="123"/>
    </location>
</feature>
<dbReference type="AlphaFoldDB" id="A0AAN6NQF0"/>
<organism evidence="2 3">
    <name type="scientific">Pseudoneurospora amorphoporcata</name>
    <dbReference type="NCBI Taxonomy" id="241081"/>
    <lineage>
        <taxon>Eukaryota</taxon>
        <taxon>Fungi</taxon>
        <taxon>Dikarya</taxon>
        <taxon>Ascomycota</taxon>
        <taxon>Pezizomycotina</taxon>
        <taxon>Sordariomycetes</taxon>
        <taxon>Sordariomycetidae</taxon>
        <taxon>Sordariales</taxon>
        <taxon>Sordariaceae</taxon>
        <taxon>Pseudoneurospora</taxon>
    </lineage>
</organism>
<proteinExistence type="predicted"/>
<reference evidence="2" key="1">
    <citation type="journal article" date="2023" name="Mol. Phylogenet. Evol.">
        <title>Genome-scale phylogeny and comparative genomics of the fungal order Sordariales.</title>
        <authorList>
            <person name="Hensen N."/>
            <person name="Bonometti L."/>
            <person name="Westerberg I."/>
            <person name="Brannstrom I.O."/>
            <person name="Guillou S."/>
            <person name="Cros-Aarteil S."/>
            <person name="Calhoun S."/>
            <person name="Haridas S."/>
            <person name="Kuo A."/>
            <person name="Mondo S."/>
            <person name="Pangilinan J."/>
            <person name="Riley R."/>
            <person name="LaButti K."/>
            <person name="Andreopoulos B."/>
            <person name="Lipzen A."/>
            <person name="Chen C."/>
            <person name="Yan M."/>
            <person name="Daum C."/>
            <person name="Ng V."/>
            <person name="Clum A."/>
            <person name="Steindorff A."/>
            <person name="Ohm R.A."/>
            <person name="Martin F."/>
            <person name="Silar P."/>
            <person name="Natvig D.O."/>
            <person name="Lalanne C."/>
            <person name="Gautier V."/>
            <person name="Ament-Velasquez S.L."/>
            <person name="Kruys A."/>
            <person name="Hutchinson M.I."/>
            <person name="Powell A.J."/>
            <person name="Barry K."/>
            <person name="Miller A.N."/>
            <person name="Grigoriev I.V."/>
            <person name="Debuchy R."/>
            <person name="Gladieux P."/>
            <person name="Hiltunen Thoren M."/>
            <person name="Johannesson H."/>
        </authorList>
    </citation>
    <scope>NUCLEOTIDE SEQUENCE</scope>
    <source>
        <strain evidence="2">CBS 626.80</strain>
    </source>
</reference>
<feature type="compositionally biased region" description="Basic and acidic residues" evidence="1">
    <location>
        <begin position="29"/>
        <end position="42"/>
    </location>
</feature>
<keyword evidence="3" id="KW-1185">Reference proteome</keyword>
<feature type="region of interest" description="Disordered" evidence="1">
    <location>
        <begin position="159"/>
        <end position="199"/>
    </location>
</feature>
<comment type="caution">
    <text evidence="2">The sequence shown here is derived from an EMBL/GenBank/DDBJ whole genome shotgun (WGS) entry which is preliminary data.</text>
</comment>
<feature type="compositionally biased region" description="Acidic residues" evidence="1">
    <location>
        <begin position="171"/>
        <end position="187"/>
    </location>
</feature>
<dbReference type="EMBL" id="MU859188">
    <property type="protein sequence ID" value="KAK3950170.1"/>
    <property type="molecule type" value="Genomic_DNA"/>
</dbReference>
<feature type="region of interest" description="Disordered" evidence="1">
    <location>
        <begin position="24"/>
        <end position="57"/>
    </location>
</feature>
<sequence length="225" mass="24438">MSSPAVHSANGTSVSRLLTTAETHGINMDGKHLDPHAEDRKPIAPGSGIFGSPAGDVDSIHAGDEAAIGRPVNPYCEALSRKSPRYSRHHQPLRGSASNPELDGSKSVAVSNGKPGMEPTCTTVASTQPVGIYYPPRRPNIFRARAKHLRFPQYDRKPVASDAVGNSAGAMEEDDEDFSLADLEELQSESKQRREKKTRQFVRMVQHTGWGSRVEDLGAVQEIED</sequence>
<feature type="compositionally biased region" description="Basic residues" evidence="1">
    <location>
        <begin position="82"/>
        <end position="92"/>
    </location>
</feature>
<accession>A0AAN6NQF0</accession>